<dbReference type="AlphaFoldDB" id="A0A1I8BMJ6"/>
<keyword evidence="2" id="KW-0812">Transmembrane</keyword>
<keyword evidence="3" id="KW-0732">Signal</keyword>
<feature type="chain" id="PRO_5009315952" evidence="3">
    <location>
        <begin position="24"/>
        <end position="218"/>
    </location>
</feature>
<protein>
    <submittedName>
        <fullName evidence="5">Exported protein</fullName>
    </submittedName>
</protein>
<reference evidence="5" key="1">
    <citation type="submission" date="2016-11" db="UniProtKB">
        <authorList>
            <consortium name="WormBaseParasite"/>
        </authorList>
    </citation>
    <scope>IDENTIFICATION</scope>
</reference>
<feature type="transmembrane region" description="Helical" evidence="2">
    <location>
        <begin position="165"/>
        <end position="184"/>
    </location>
</feature>
<dbReference type="WBParaSite" id="MhA1_Contig333.frz3.gene15">
    <property type="protein sequence ID" value="MhA1_Contig333.frz3.gene15"/>
    <property type="gene ID" value="MhA1_Contig333.frz3.gene15"/>
</dbReference>
<evidence type="ECO:0000256" key="3">
    <source>
        <dbReference type="SAM" id="SignalP"/>
    </source>
</evidence>
<evidence type="ECO:0000256" key="2">
    <source>
        <dbReference type="SAM" id="Phobius"/>
    </source>
</evidence>
<accession>A0A1I8BMJ6</accession>
<organism evidence="4 5">
    <name type="scientific">Meloidogyne hapla</name>
    <name type="common">Root-knot nematode worm</name>
    <dbReference type="NCBI Taxonomy" id="6305"/>
    <lineage>
        <taxon>Eukaryota</taxon>
        <taxon>Metazoa</taxon>
        <taxon>Ecdysozoa</taxon>
        <taxon>Nematoda</taxon>
        <taxon>Chromadorea</taxon>
        <taxon>Rhabditida</taxon>
        <taxon>Tylenchina</taxon>
        <taxon>Tylenchomorpha</taxon>
        <taxon>Tylenchoidea</taxon>
        <taxon>Meloidogynidae</taxon>
        <taxon>Meloidogyninae</taxon>
        <taxon>Meloidogyne</taxon>
    </lineage>
</organism>
<feature type="signal peptide" evidence="3">
    <location>
        <begin position="1"/>
        <end position="23"/>
    </location>
</feature>
<keyword evidence="4" id="KW-1185">Reference proteome</keyword>
<dbReference type="Proteomes" id="UP000095281">
    <property type="component" value="Unplaced"/>
</dbReference>
<evidence type="ECO:0000256" key="1">
    <source>
        <dbReference type="SAM" id="MobiDB-lite"/>
    </source>
</evidence>
<sequence>MASKFYFLLIIIVIGFVQGFASANGNSTEITDDLTSSKEPTSISSNENITETVTGKIIETNNIDDKTTEQIIKETSEPMPPIRKNPNKPGVRNGTAELNLPDNEISQETYKGSNGRIFDNRHSIEEEYKKGKNGILAQQLKNNIQGEMDRIEGKMDDEFIGEESYALHYFAIFAVSLGLTYLAYYNRRRIIGYLIEGKSTARGGCRYRRLSQSNAANV</sequence>
<evidence type="ECO:0000313" key="5">
    <source>
        <dbReference type="WBParaSite" id="MhA1_Contig333.frz3.gene15"/>
    </source>
</evidence>
<feature type="region of interest" description="Disordered" evidence="1">
    <location>
        <begin position="77"/>
        <end position="98"/>
    </location>
</feature>
<name>A0A1I8BMJ6_MELHA</name>
<keyword evidence="2" id="KW-0472">Membrane</keyword>
<evidence type="ECO:0000313" key="4">
    <source>
        <dbReference type="Proteomes" id="UP000095281"/>
    </source>
</evidence>
<proteinExistence type="predicted"/>
<keyword evidence="2" id="KW-1133">Transmembrane helix</keyword>